<sequence length="764" mass="89788">MDVPELTEDSICRLAQLLRKWRLDFLLPQFVEEKIDEEVLEMIDASHINILLHKYPMGVQIRFTHYLSNWRKSIGKPLRSIEFNEFEPYLNSKEIYEFCSRSQTSKNYEMSITNQESSMKSLSDNEDESTCTNDIHTIAVENASNANLSFETEVIKEIHSPTTSLQKPYSRPKLDLEEILINSPPNGPDLIQIYRKQKHFTHLDRKRLVGAIVNYYLECKLPMDLNTSYDLENAILIMFPNESLKMYRNSRHGKIFNRYNREKLKEKECEQQCSEKTMEDSGDIYEDETTTHIDHDILIQTIFEGQKKFTKIRSPFLYCSYLTTSCEMFGINKISDYCIFLNGYEVEEDRFKSLILKFYKSPTFSLELMPKKKSLDAKLISNHLPNVEYIRNMPTIQPLLKINERGEQLQNRHRTTLAKILIDECLKLNPERILKRPAFLMLAEAICKTFRNEVTSTYFIPCRNGKPARGKLWSAYINKRSLLCATGLVVRRRCQKRKLSADSRNHDDYEVHGVPNPTLESAEFSFNRNCDLKSLLHRWKETHDQRRQELMLNQLTPEEYMIKYSILQSEKGIHLVEVDVKQLYPVMGNIDNWLIFYHKVVDKTRSVRKYKHVTRIIEQIDGSMDTRYCASLALNLLAYMFSSFPRCSKPEIQNRFLKEFKSFEELSSDGEPEELQIRYIHQNQRIVYADFTIPGGYTFKFGDLLEALTHCFHYIMALNLKYPKICLCLWQFVQVAIFQIDIESGQLPQIESSINDLQFVDAKL</sequence>
<evidence type="ECO:0000313" key="2">
    <source>
        <dbReference type="Proteomes" id="UP000095300"/>
    </source>
</evidence>
<dbReference type="KEGG" id="scac:106088007"/>
<dbReference type="Pfam" id="PF15992">
    <property type="entry name" value="DUF4769"/>
    <property type="match status" value="1"/>
</dbReference>
<dbReference type="OrthoDB" id="7699470at2759"/>
<protein>
    <submittedName>
        <fullName evidence="1">Uncharacterized protein</fullName>
    </submittedName>
</protein>
<name>A0A1I8PQK1_STOCA</name>
<organism evidence="1 2">
    <name type="scientific">Stomoxys calcitrans</name>
    <name type="common">Stable fly</name>
    <name type="synonym">Conops calcitrans</name>
    <dbReference type="NCBI Taxonomy" id="35570"/>
    <lineage>
        <taxon>Eukaryota</taxon>
        <taxon>Metazoa</taxon>
        <taxon>Ecdysozoa</taxon>
        <taxon>Arthropoda</taxon>
        <taxon>Hexapoda</taxon>
        <taxon>Insecta</taxon>
        <taxon>Pterygota</taxon>
        <taxon>Neoptera</taxon>
        <taxon>Endopterygota</taxon>
        <taxon>Diptera</taxon>
        <taxon>Brachycera</taxon>
        <taxon>Muscomorpha</taxon>
        <taxon>Muscoidea</taxon>
        <taxon>Muscidae</taxon>
        <taxon>Stomoxys</taxon>
    </lineage>
</organism>
<dbReference type="STRING" id="35570.A0A1I8PQK1"/>
<reference evidence="1" key="1">
    <citation type="submission" date="2020-05" db="UniProtKB">
        <authorList>
            <consortium name="EnsemblMetazoa"/>
        </authorList>
    </citation>
    <scope>IDENTIFICATION</scope>
    <source>
        <strain evidence="1">USDA</strain>
    </source>
</reference>
<gene>
    <name evidence="1" type="primary">106088007</name>
</gene>
<dbReference type="InterPro" id="IPR031934">
    <property type="entry name" value="DUF4769"/>
</dbReference>
<dbReference type="EnsemblMetazoa" id="SCAU010197-RA">
    <property type="protein sequence ID" value="SCAU010197-PA"/>
    <property type="gene ID" value="SCAU010197"/>
</dbReference>
<evidence type="ECO:0000313" key="1">
    <source>
        <dbReference type="EnsemblMetazoa" id="SCAU010197-PA"/>
    </source>
</evidence>
<proteinExistence type="predicted"/>
<dbReference type="VEuPathDB" id="VectorBase:SCAU010197"/>
<keyword evidence="2" id="KW-1185">Reference proteome</keyword>
<dbReference type="Proteomes" id="UP000095300">
    <property type="component" value="Unassembled WGS sequence"/>
</dbReference>
<dbReference type="AlphaFoldDB" id="A0A1I8PQK1"/>
<accession>A0A1I8PQK1</accession>